<gene>
    <name evidence="1" type="ORF">CERZMDRAFT_94394</name>
</gene>
<dbReference type="Proteomes" id="UP000799539">
    <property type="component" value="Unassembled WGS sequence"/>
</dbReference>
<dbReference type="AlphaFoldDB" id="A0A6A6FRT9"/>
<proteinExistence type="predicted"/>
<dbReference type="InterPro" id="IPR029071">
    <property type="entry name" value="Ubiquitin-like_domsf"/>
</dbReference>
<dbReference type="SUPFAM" id="SSF54236">
    <property type="entry name" value="Ubiquitin-like"/>
    <property type="match status" value="1"/>
</dbReference>
<keyword evidence="2" id="KW-1185">Reference proteome</keyword>
<name>A0A6A6FRT9_9PEZI</name>
<dbReference type="Gene3D" id="3.10.20.90">
    <property type="entry name" value="Phosphatidylinositol 3-kinase Catalytic Subunit, Chain A, domain 1"/>
    <property type="match status" value="1"/>
</dbReference>
<reference evidence="1" key="1">
    <citation type="journal article" date="2020" name="Stud. Mycol.">
        <title>101 Dothideomycetes genomes: a test case for predicting lifestyles and emergence of pathogens.</title>
        <authorList>
            <person name="Haridas S."/>
            <person name="Albert R."/>
            <person name="Binder M."/>
            <person name="Bloem J."/>
            <person name="Labutti K."/>
            <person name="Salamov A."/>
            <person name="Andreopoulos B."/>
            <person name="Baker S."/>
            <person name="Barry K."/>
            <person name="Bills G."/>
            <person name="Bluhm B."/>
            <person name="Cannon C."/>
            <person name="Castanera R."/>
            <person name="Culley D."/>
            <person name="Daum C."/>
            <person name="Ezra D."/>
            <person name="Gonzalez J."/>
            <person name="Henrissat B."/>
            <person name="Kuo A."/>
            <person name="Liang C."/>
            <person name="Lipzen A."/>
            <person name="Lutzoni F."/>
            <person name="Magnuson J."/>
            <person name="Mondo S."/>
            <person name="Nolan M."/>
            <person name="Ohm R."/>
            <person name="Pangilinan J."/>
            <person name="Park H.-J."/>
            <person name="Ramirez L."/>
            <person name="Alfaro M."/>
            <person name="Sun H."/>
            <person name="Tritt A."/>
            <person name="Yoshinaga Y."/>
            <person name="Zwiers L.-H."/>
            <person name="Turgeon B."/>
            <person name="Goodwin S."/>
            <person name="Spatafora J."/>
            <person name="Crous P."/>
            <person name="Grigoriev I."/>
        </authorList>
    </citation>
    <scope>NUCLEOTIDE SEQUENCE</scope>
    <source>
        <strain evidence="1">SCOH1-5</strain>
    </source>
</reference>
<dbReference type="EMBL" id="ML992665">
    <property type="protein sequence ID" value="KAF2216010.1"/>
    <property type="molecule type" value="Genomic_DNA"/>
</dbReference>
<protein>
    <recommendedName>
        <fullName evidence="3">Ubiquitin-like domain-containing protein</fullName>
    </recommendedName>
</protein>
<dbReference type="CDD" id="cd17039">
    <property type="entry name" value="Ubl_ubiquitin_like"/>
    <property type="match status" value="1"/>
</dbReference>
<accession>A0A6A6FRT9</accession>
<evidence type="ECO:0000313" key="2">
    <source>
        <dbReference type="Proteomes" id="UP000799539"/>
    </source>
</evidence>
<dbReference type="OrthoDB" id="10292208at2759"/>
<evidence type="ECO:0000313" key="1">
    <source>
        <dbReference type="EMBL" id="KAF2216010.1"/>
    </source>
</evidence>
<evidence type="ECO:0008006" key="3">
    <source>
        <dbReference type="Google" id="ProtNLM"/>
    </source>
</evidence>
<sequence>MSASHPGEPPPSLGNSPFILKIQTSEQESFELSVRPTTTAKELKQMIIDKAPDGQRLWAEDGRMYLMHRPWTQMEQLVDQDSFVLGEAMVREGSVIGVVTRPATRGEGEGFTIEYSFV</sequence>
<organism evidence="1 2">
    <name type="scientific">Cercospora zeae-maydis SCOH1-5</name>
    <dbReference type="NCBI Taxonomy" id="717836"/>
    <lineage>
        <taxon>Eukaryota</taxon>
        <taxon>Fungi</taxon>
        <taxon>Dikarya</taxon>
        <taxon>Ascomycota</taxon>
        <taxon>Pezizomycotina</taxon>
        <taxon>Dothideomycetes</taxon>
        <taxon>Dothideomycetidae</taxon>
        <taxon>Mycosphaerellales</taxon>
        <taxon>Mycosphaerellaceae</taxon>
        <taxon>Cercospora</taxon>
    </lineage>
</organism>